<dbReference type="Proteomes" id="UP001465755">
    <property type="component" value="Unassembled WGS sequence"/>
</dbReference>
<evidence type="ECO:0000313" key="3">
    <source>
        <dbReference type="EMBL" id="KAK9791807.1"/>
    </source>
</evidence>
<organism evidence="3 4">
    <name type="scientific">Symbiochloris irregularis</name>
    <dbReference type="NCBI Taxonomy" id="706552"/>
    <lineage>
        <taxon>Eukaryota</taxon>
        <taxon>Viridiplantae</taxon>
        <taxon>Chlorophyta</taxon>
        <taxon>core chlorophytes</taxon>
        <taxon>Trebouxiophyceae</taxon>
        <taxon>Trebouxiales</taxon>
        <taxon>Trebouxiaceae</taxon>
        <taxon>Symbiochloris</taxon>
    </lineage>
</organism>
<protein>
    <recommendedName>
        <fullName evidence="5">DUF1264-domain-containing protein</fullName>
    </recommendedName>
</protein>
<dbReference type="InterPro" id="IPR010686">
    <property type="entry name" value="OBAP-like"/>
</dbReference>
<reference evidence="3 4" key="1">
    <citation type="journal article" date="2024" name="Nat. Commun.">
        <title>Phylogenomics reveals the evolutionary origins of lichenization in chlorophyte algae.</title>
        <authorList>
            <person name="Puginier C."/>
            <person name="Libourel C."/>
            <person name="Otte J."/>
            <person name="Skaloud P."/>
            <person name="Haon M."/>
            <person name="Grisel S."/>
            <person name="Petersen M."/>
            <person name="Berrin J.G."/>
            <person name="Delaux P.M."/>
            <person name="Dal Grande F."/>
            <person name="Keller J."/>
        </authorList>
    </citation>
    <scope>NUCLEOTIDE SEQUENCE [LARGE SCALE GENOMIC DNA]</scope>
    <source>
        <strain evidence="3 4">SAG 2036</strain>
    </source>
</reference>
<evidence type="ECO:0000313" key="4">
    <source>
        <dbReference type="Proteomes" id="UP001465755"/>
    </source>
</evidence>
<dbReference type="EMBL" id="JALJOQ010000172">
    <property type="protein sequence ID" value="KAK9791807.1"/>
    <property type="molecule type" value="Genomic_DNA"/>
</dbReference>
<dbReference type="PANTHER" id="PTHR31360">
    <property type="match status" value="1"/>
</dbReference>
<feature type="compositionally biased region" description="Basic and acidic residues" evidence="2">
    <location>
        <begin position="154"/>
        <end position="172"/>
    </location>
</feature>
<dbReference type="AlphaFoldDB" id="A0AAW1NQS1"/>
<comment type="caution">
    <text evidence="3">The sequence shown here is derived from an EMBL/GenBank/DDBJ whole genome shotgun (WGS) entry which is preliminary data.</text>
</comment>
<evidence type="ECO:0000256" key="2">
    <source>
        <dbReference type="SAM" id="MobiDB-lite"/>
    </source>
</evidence>
<evidence type="ECO:0000256" key="1">
    <source>
        <dbReference type="ARBA" id="ARBA00009740"/>
    </source>
</evidence>
<dbReference type="Pfam" id="PF06884">
    <property type="entry name" value="DUF1264"/>
    <property type="match status" value="1"/>
</dbReference>
<proteinExistence type="inferred from homology"/>
<evidence type="ECO:0008006" key="5">
    <source>
        <dbReference type="Google" id="ProtNLM"/>
    </source>
</evidence>
<feature type="region of interest" description="Disordered" evidence="2">
    <location>
        <begin position="154"/>
        <end position="209"/>
    </location>
</feature>
<keyword evidence="4" id="KW-1185">Reference proteome</keyword>
<name>A0AAW1NQS1_9CHLO</name>
<gene>
    <name evidence="3" type="ORF">WJX73_002910</name>
</gene>
<comment type="similarity">
    <text evidence="1">Belongs to the OBAP family.</text>
</comment>
<sequence>MVRGYKPLNSTCAHVCGVHIYAHDLTRQIVSHHYCSPGPLTGMLQCVIFDRDATDAKLIGIEYIIPAETFAELPAEEKKYWHSHVYEVQSGMLYTPEGSVTVDMPHMKHLINTYGKTWHTWQVDRDPLPLGPPQLMMSFTKDGQLDPELAKARDKEMGKDSQAVKEARKDLKPANPVSADADHWEESGKSWQCDMAERDLIKHASSPKQ</sequence>
<dbReference type="PANTHER" id="PTHR31360:SF0">
    <property type="entry name" value="OIL BODY-ASSOCIATED PROTEIN 1B"/>
    <property type="match status" value="1"/>
</dbReference>
<accession>A0AAW1NQS1</accession>